<dbReference type="Pfam" id="PF00072">
    <property type="entry name" value="Response_reg"/>
    <property type="match status" value="1"/>
</dbReference>
<keyword evidence="4 7" id="KW-0238">DNA-binding</keyword>
<dbReference type="InterPro" id="IPR016032">
    <property type="entry name" value="Sig_transdc_resp-reg_C-effctor"/>
</dbReference>
<name>A0A1T4W5C9_9GAMM</name>
<evidence type="ECO:0000256" key="7">
    <source>
        <dbReference type="PROSITE-ProRule" id="PRU01091"/>
    </source>
</evidence>
<dbReference type="GO" id="GO:0000156">
    <property type="term" value="F:phosphorelay response regulator activity"/>
    <property type="evidence" value="ECO:0007669"/>
    <property type="project" value="TreeGrafter"/>
</dbReference>
<dbReference type="GO" id="GO:0005829">
    <property type="term" value="C:cytosol"/>
    <property type="evidence" value="ECO:0007669"/>
    <property type="project" value="TreeGrafter"/>
</dbReference>
<dbReference type="Pfam" id="PF00486">
    <property type="entry name" value="Trans_reg_C"/>
    <property type="match status" value="1"/>
</dbReference>
<dbReference type="SMART" id="SM00862">
    <property type="entry name" value="Trans_reg_C"/>
    <property type="match status" value="1"/>
</dbReference>
<dbReference type="InterPro" id="IPR036388">
    <property type="entry name" value="WH-like_DNA-bd_sf"/>
</dbReference>
<reference evidence="10 11" key="1">
    <citation type="submission" date="2017-02" db="EMBL/GenBank/DDBJ databases">
        <authorList>
            <person name="Peterson S.W."/>
        </authorList>
    </citation>
    <scope>NUCLEOTIDE SEQUENCE [LARGE SCALE GENOMIC DNA]</scope>
    <source>
        <strain evidence="10 11">ATCC 49788</strain>
    </source>
</reference>
<dbReference type="GO" id="GO:0032993">
    <property type="term" value="C:protein-DNA complex"/>
    <property type="evidence" value="ECO:0007669"/>
    <property type="project" value="TreeGrafter"/>
</dbReference>
<dbReference type="GO" id="GO:0006355">
    <property type="term" value="P:regulation of DNA-templated transcription"/>
    <property type="evidence" value="ECO:0007669"/>
    <property type="project" value="InterPro"/>
</dbReference>
<dbReference type="AlphaFoldDB" id="A0A1T4W5C9"/>
<evidence type="ECO:0000256" key="1">
    <source>
        <dbReference type="ARBA" id="ARBA00022553"/>
    </source>
</evidence>
<dbReference type="STRING" id="92487.SAMN02745130_01101"/>
<evidence type="ECO:0000256" key="4">
    <source>
        <dbReference type="ARBA" id="ARBA00023125"/>
    </source>
</evidence>
<dbReference type="InterPro" id="IPR001867">
    <property type="entry name" value="OmpR/PhoB-type_DNA-bd"/>
</dbReference>
<evidence type="ECO:0000313" key="11">
    <source>
        <dbReference type="Proteomes" id="UP000190460"/>
    </source>
</evidence>
<keyword evidence="11" id="KW-1185">Reference proteome</keyword>
<feature type="DNA-binding region" description="OmpR/PhoB-type" evidence="7">
    <location>
        <begin position="147"/>
        <end position="248"/>
    </location>
</feature>
<evidence type="ECO:0000256" key="5">
    <source>
        <dbReference type="ARBA" id="ARBA00023163"/>
    </source>
</evidence>
<dbReference type="InterPro" id="IPR039420">
    <property type="entry name" value="WalR-like"/>
</dbReference>
<dbReference type="Gene3D" id="1.10.10.10">
    <property type="entry name" value="Winged helix-like DNA-binding domain superfamily/Winged helix DNA-binding domain"/>
    <property type="match status" value="1"/>
</dbReference>
<evidence type="ECO:0000259" key="8">
    <source>
        <dbReference type="PROSITE" id="PS50110"/>
    </source>
</evidence>
<evidence type="ECO:0000256" key="2">
    <source>
        <dbReference type="ARBA" id="ARBA00023012"/>
    </source>
</evidence>
<dbReference type="SMART" id="SM00448">
    <property type="entry name" value="REC"/>
    <property type="match status" value="1"/>
</dbReference>
<accession>A0A1T4W5C9</accession>
<gene>
    <name evidence="10" type="ORF">SAMN02745130_01101</name>
</gene>
<feature type="modified residue" description="4-aspartylphosphate" evidence="6">
    <location>
        <position position="70"/>
    </location>
</feature>
<dbReference type="SUPFAM" id="SSF46894">
    <property type="entry name" value="C-terminal effector domain of the bipartite response regulators"/>
    <property type="match status" value="1"/>
</dbReference>
<dbReference type="Gene3D" id="3.40.50.2300">
    <property type="match status" value="1"/>
</dbReference>
<dbReference type="PROSITE" id="PS51755">
    <property type="entry name" value="OMPR_PHOB"/>
    <property type="match status" value="1"/>
</dbReference>
<dbReference type="PROSITE" id="PS50110">
    <property type="entry name" value="RESPONSE_REGULATORY"/>
    <property type="match status" value="1"/>
</dbReference>
<dbReference type="InterPro" id="IPR011006">
    <property type="entry name" value="CheY-like_superfamily"/>
</dbReference>
<keyword evidence="1 6" id="KW-0597">Phosphoprotein</keyword>
<dbReference type="CDD" id="cd00156">
    <property type="entry name" value="REC"/>
    <property type="match status" value="1"/>
</dbReference>
<keyword evidence="3" id="KW-0805">Transcription regulation</keyword>
<evidence type="ECO:0000256" key="3">
    <source>
        <dbReference type="ARBA" id="ARBA00023015"/>
    </source>
</evidence>
<dbReference type="SUPFAM" id="SSF52172">
    <property type="entry name" value="CheY-like"/>
    <property type="match status" value="1"/>
</dbReference>
<keyword evidence="2" id="KW-0902">Two-component regulatory system</keyword>
<dbReference type="GO" id="GO:0000976">
    <property type="term" value="F:transcription cis-regulatory region binding"/>
    <property type="evidence" value="ECO:0007669"/>
    <property type="project" value="TreeGrafter"/>
</dbReference>
<dbReference type="CDD" id="cd00383">
    <property type="entry name" value="trans_reg_C"/>
    <property type="match status" value="1"/>
</dbReference>
<sequence>MVHRRSSGGIMPGLCSVPEIKVAVVDDDAITRFLLGSALRENQMTVFECESAEALFTLLQHARLDVIILDLVLPQINGLDALSYLREQSAVGVIMISSRANAEQRLFGLREGADDFISKPVVTDELVFKVKSLALRVHHQQGYTSKQSSLALANCELLIEEQILARMDRTATCPLSEAEQRLLVLLVQQAPQACSRKSLLHCVSRSEISLGNDRSVDTLISRIRNKLRMLDCTASISAVRGQGYRLQLDDSVPI</sequence>
<feature type="domain" description="Response regulatory" evidence="8">
    <location>
        <begin position="21"/>
        <end position="134"/>
    </location>
</feature>
<feature type="domain" description="OmpR/PhoB-type" evidence="9">
    <location>
        <begin position="147"/>
        <end position="248"/>
    </location>
</feature>
<dbReference type="Proteomes" id="UP000190460">
    <property type="component" value="Unassembled WGS sequence"/>
</dbReference>
<evidence type="ECO:0000256" key="6">
    <source>
        <dbReference type="PROSITE-ProRule" id="PRU00169"/>
    </source>
</evidence>
<evidence type="ECO:0000259" key="9">
    <source>
        <dbReference type="PROSITE" id="PS51755"/>
    </source>
</evidence>
<proteinExistence type="predicted"/>
<dbReference type="PANTHER" id="PTHR48111:SF1">
    <property type="entry name" value="TWO-COMPONENT RESPONSE REGULATOR ORR33"/>
    <property type="match status" value="1"/>
</dbReference>
<evidence type="ECO:0000313" key="10">
    <source>
        <dbReference type="EMBL" id="SKA72524.1"/>
    </source>
</evidence>
<dbReference type="InterPro" id="IPR001789">
    <property type="entry name" value="Sig_transdc_resp-reg_receiver"/>
</dbReference>
<dbReference type="EMBL" id="FUYB01000003">
    <property type="protein sequence ID" value="SKA72524.1"/>
    <property type="molecule type" value="Genomic_DNA"/>
</dbReference>
<keyword evidence="5" id="KW-0804">Transcription</keyword>
<dbReference type="PANTHER" id="PTHR48111">
    <property type="entry name" value="REGULATOR OF RPOS"/>
    <property type="match status" value="1"/>
</dbReference>
<organism evidence="10 11">
    <name type="scientific">Thiothrix eikelboomii</name>
    <dbReference type="NCBI Taxonomy" id="92487"/>
    <lineage>
        <taxon>Bacteria</taxon>
        <taxon>Pseudomonadati</taxon>
        <taxon>Pseudomonadota</taxon>
        <taxon>Gammaproteobacteria</taxon>
        <taxon>Thiotrichales</taxon>
        <taxon>Thiotrichaceae</taxon>
        <taxon>Thiothrix</taxon>
    </lineage>
</organism>
<protein>
    <submittedName>
        <fullName evidence="10">DNA-binding response regulator, OmpR family, contains REC and winged-helix (WHTH) domain</fullName>
    </submittedName>
</protein>